<evidence type="ECO:0000256" key="3">
    <source>
        <dbReference type="ARBA" id="ARBA00022737"/>
    </source>
</evidence>
<keyword evidence="3" id="KW-0677">Repeat</keyword>
<reference evidence="11 12" key="1">
    <citation type="journal article" date="2019" name="BMC Genomics">
        <title>New insights from Opisthorchis felineus genome: update on genomics of the epidemiologically important liver flukes.</title>
        <authorList>
            <person name="Ershov N.I."/>
            <person name="Mordvinov V.A."/>
            <person name="Prokhortchouk E.B."/>
            <person name="Pakharukova M.Y."/>
            <person name="Gunbin K.V."/>
            <person name="Ustyantsev K."/>
            <person name="Genaev M.A."/>
            <person name="Blinov A.G."/>
            <person name="Mazur A."/>
            <person name="Boulygina E."/>
            <person name="Tsygankova S."/>
            <person name="Khrameeva E."/>
            <person name="Chekanov N."/>
            <person name="Fan G."/>
            <person name="Xiao A."/>
            <person name="Zhang H."/>
            <person name="Xu X."/>
            <person name="Yang H."/>
            <person name="Solovyev V."/>
            <person name="Lee S.M."/>
            <person name="Liu X."/>
            <person name="Afonnikov D.A."/>
            <person name="Skryabin K.G."/>
        </authorList>
    </citation>
    <scope>NUCLEOTIDE SEQUENCE [LARGE SCALE GENOMIC DNA]</scope>
    <source>
        <strain evidence="11">AK-0245</strain>
        <tissue evidence="11">Whole organism</tissue>
    </source>
</reference>
<keyword evidence="6" id="KW-0539">Nucleus</keyword>
<dbReference type="Pfam" id="PF00096">
    <property type="entry name" value="zf-C2H2"/>
    <property type="match status" value="2"/>
</dbReference>
<evidence type="ECO:0000256" key="4">
    <source>
        <dbReference type="ARBA" id="ARBA00022771"/>
    </source>
</evidence>
<feature type="domain" description="C2H2-type" evidence="10">
    <location>
        <begin position="125"/>
        <end position="153"/>
    </location>
</feature>
<protein>
    <recommendedName>
        <fullName evidence="10">C2H2-type domain-containing protein</fullName>
    </recommendedName>
</protein>
<dbReference type="PROSITE" id="PS00028">
    <property type="entry name" value="ZINC_FINGER_C2H2_1"/>
    <property type="match status" value="4"/>
</dbReference>
<proteinExistence type="predicted"/>
<name>A0A4S2M1X7_OPIFE</name>
<dbReference type="OrthoDB" id="3437960at2759"/>
<accession>A0A4S2M1X7</accession>
<dbReference type="PROSITE" id="PS50157">
    <property type="entry name" value="ZINC_FINGER_C2H2_2"/>
    <property type="match status" value="4"/>
</dbReference>
<organism evidence="11 12">
    <name type="scientific">Opisthorchis felineus</name>
    <dbReference type="NCBI Taxonomy" id="147828"/>
    <lineage>
        <taxon>Eukaryota</taxon>
        <taxon>Metazoa</taxon>
        <taxon>Spiralia</taxon>
        <taxon>Lophotrochozoa</taxon>
        <taxon>Platyhelminthes</taxon>
        <taxon>Trematoda</taxon>
        <taxon>Digenea</taxon>
        <taxon>Opisthorchiida</taxon>
        <taxon>Opisthorchiata</taxon>
        <taxon>Opisthorchiidae</taxon>
        <taxon>Opisthorchis</taxon>
    </lineage>
</organism>
<dbReference type="STRING" id="147828.A0A4S2M1X7"/>
<dbReference type="InterPro" id="IPR036236">
    <property type="entry name" value="Znf_C2H2_sf"/>
</dbReference>
<feature type="domain" description="C2H2-type" evidence="10">
    <location>
        <begin position="188"/>
        <end position="216"/>
    </location>
</feature>
<feature type="domain" description="C2H2-type" evidence="10">
    <location>
        <begin position="160"/>
        <end position="187"/>
    </location>
</feature>
<keyword evidence="12" id="KW-1185">Reference proteome</keyword>
<keyword evidence="9" id="KW-0732">Signal</keyword>
<dbReference type="InterPro" id="IPR013087">
    <property type="entry name" value="Znf_C2H2_type"/>
</dbReference>
<dbReference type="SUPFAM" id="SSF57667">
    <property type="entry name" value="beta-beta-alpha zinc fingers"/>
    <property type="match status" value="2"/>
</dbReference>
<dbReference type="PANTHER" id="PTHR16515">
    <property type="entry name" value="PR DOMAIN ZINC FINGER PROTEIN"/>
    <property type="match status" value="1"/>
</dbReference>
<dbReference type="AlphaFoldDB" id="A0A4S2M1X7"/>
<evidence type="ECO:0000256" key="7">
    <source>
        <dbReference type="PROSITE-ProRule" id="PRU00042"/>
    </source>
</evidence>
<dbReference type="GO" id="GO:0010468">
    <property type="term" value="P:regulation of gene expression"/>
    <property type="evidence" value="ECO:0007669"/>
    <property type="project" value="TreeGrafter"/>
</dbReference>
<dbReference type="Proteomes" id="UP000308267">
    <property type="component" value="Unassembled WGS sequence"/>
</dbReference>
<evidence type="ECO:0000259" key="10">
    <source>
        <dbReference type="PROSITE" id="PS50157"/>
    </source>
</evidence>
<comment type="subcellular location">
    <subcellularLocation>
        <location evidence="1">Nucleus</location>
    </subcellularLocation>
</comment>
<dbReference type="GO" id="GO:0008270">
    <property type="term" value="F:zinc ion binding"/>
    <property type="evidence" value="ECO:0007669"/>
    <property type="project" value="UniProtKB-KW"/>
</dbReference>
<gene>
    <name evidence="11" type="ORF">CRM22_003316</name>
</gene>
<evidence type="ECO:0000256" key="8">
    <source>
        <dbReference type="SAM" id="MobiDB-lite"/>
    </source>
</evidence>
<dbReference type="Gene3D" id="3.30.160.60">
    <property type="entry name" value="Classic Zinc Finger"/>
    <property type="match status" value="3"/>
</dbReference>
<evidence type="ECO:0000256" key="6">
    <source>
        <dbReference type="ARBA" id="ARBA00023242"/>
    </source>
</evidence>
<feature type="domain" description="C2H2-type" evidence="10">
    <location>
        <begin position="97"/>
        <end position="124"/>
    </location>
</feature>
<keyword evidence="4 7" id="KW-0863">Zinc-finger</keyword>
<evidence type="ECO:0000256" key="9">
    <source>
        <dbReference type="SAM" id="SignalP"/>
    </source>
</evidence>
<evidence type="ECO:0000256" key="1">
    <source>
        <dbReference type="ARBA" id="ARBA00004123"/>
    </source>
</evidence>
<feature type="chain" id="PRO_5020992747" description="C2H2-type domain-containing protein" evidence="9">
    <location>
        <begin position="21"/>
        <end position="246"/>
    </location>
</feature>
<dbReference type="GO" id="GO:0005634">
    <property type="term" value="C:nucleus"/>
    <property type="evidence" value="ECO:0007669"/>
    <property type="project" value="UniProtKB-SubCell"/>
</dbReference>
<evidence type="ECO:0000256" key="5">
    <source>
        <dbReference type="ARBA" id="ARBA00022833"/>
    </source>
</evidence>
<dbReference type="SMART" id="SM00355">
    <property type="entry name" value="ZnF_C2H2"/>
    <property type="match status" value="4"/>
</dbReference>
<dbReference type="PANTHER" id="PTHR16515:SF49">
    <property type="entry name" value="GASTRULA ZINC FINGER PROTEIN XLCGF49.1-LIKE-RELATED"/>
    <property type="match status" value="1"/>
</dbReference>
<keyword evidence="5" id="KW-0862">Zinc</keyword>
<comment type="caution">
    <text evidence="11">The sequence shown here is derived from an EMBL/GenBank/DDBJ whole genome shotgun (WGS) entry which is preliminary data.</text>
</comment>
<keyword evidence="2" id="KW-0479">Metal-binding</keyword>
<feature type="region of interest" description="Disordered" evidence="8">
    <location>
        <begin position="214"/>
        <end position="246"/>
    </location>
</feature>
<dbReference type="InterPro" id="IPR050331">
    <property type="entry name" value="Zinc_finger"/>
</dbReference>
<dbReference type="EMBL" id="SJOL01005532">
    <property type="protein sequence ID" value="TGZ70222.1"/>
    <property type="molecule type" value="Genomic_DNA"/>
</dbReference>
<evidence type="ECO:0000256" key="2">
    <source>
        <dbReference type="ARBA" id="ARBA00022723"/>
    </source>
</evidence>
<evidence type="ECO:0000313" key="12">
    <source>
        <dbReference type="Proteomes" id="UP000308267"/>
    </source>
</evidence>
<sequence>MLRINLVLTAQLIFGIVANGYKPHNVFLHPQVTDLKKENRMSPYHVNEKSRGVTDSVLHASPDVTMSEDELFSKSNVKDDPALPSEALPGKTTQNPYKCKVCDKSFQFKSKFERHQAIHDNGKTHHCKFCDAKFNDPSAMRRHHKLQHSDEETMRNSRKHVCPSCGKRFLYATDIINHLVVHTNEKHFVCEVCGATFTVLSTLMRHKRAFHEKPSKEKLANNFEEITKETGQEQDPKPTVDGSDRL</sequence>
<dbReference type="FunFam" id="3.30.160.60:FF:000340">
    <property type="entry name" value="zinc finger protein 473 isoform X1"/>
    <property type="match status" value="1"/>
</dbReference>
<evidence type="ECO:0000313" key="11">
    <source>
        <dbReference type="EMBL" id="TGZ70222.1"/>
    </source>
</evidence>
<feature type="signal peptide" evidence="9">
    <location>
        <begin position="1"/>
        <end position="20"/>
    </location>
</feature>